<dbReference type="Proteomes" id="UP000272908">
    <property type="component" value="Unassembled WGS sequence"/>
</dbReference>
<dbReference type="GO" id="GO:0006189">
    <property type="term" value="P:'de novo' IMP biosynthetic process"/>
    <property type="evidence" value="ECO:0007669"/>
    <property type="project" value="TreeGrafter"/>
</dbReference>
<evidence type="ECO:0000256" key="4">
    <source>
        <dbReference type="ARBA" id="ARBA00022755"/>
    </source>
</evidence>
<name>A0A3B0MT20_9RHOB</name>
<keyword evidence="4" id="KW-0658">Purine biosynthesis</keyword>
<dbReference type="SUPFAM" id="SSF53328">
    <property type="entry name" value="Formyltransferase"/>
    <property type="match status" value="1"/>
</dbReference>
<dbReference type="EMBL" id="UIHC01000013">
    <property type="protein sequence ID" value="SUZ31984.1"/>
    <property type="molecule type" value="Genomic_DNA"/>
</dbReference>
<keyword evidence="3 6" id="KW-0808">Transferase</keyword>
<dbReference type="Pfam" id="PF00551">
    <property type="entry name" value="Formyl_trans_N"/>
    <property type="match status" value="1"/>
</dbReference>
<accession>A0A3B0MT20</accession>
<organism evidence="6 7">
    <name type="scientific">Roseinatronobacter ekhonensis</name>
    <dbReference type="NCBI Taxonomy" id="254356"/>
    <lineage>
        <taxon>Bacteria</taxon>
        <taxon>Pseudomonadati</taxon>
        <taxon>Pseudomonadota</taxon>
        <taxon>Alphaproteobacteria</taxon>
        <taxon>Rhodobacterales</taxon>
        <taxon>Paracoccaceae</taxon>
        <taxon>Roseinatronobacter</taxon>
    </lineage>
</organism>
<gene>
    <name evidence="6" type="primary">purN_2</name>
    <name evidence="6" type="ORF">ROE7235_01735</name>
</gene>
<evidence type="ECO:0000256" key="2">
    <source>
        <dbReference type="ARBA" id="ARBA00012254"/>
    </source>
</evidence>
<evidence type="ECO:0000313" key="6">
    <source>
        <dbReference type="EMBL" id="SUZ31984.1"/>
    </source>
</evidence>
<evidence type="ECO:0000256" key="1">
    <source>
        <dbReference type="ARBA" id="ARBA00005054"/>
    </source>
</evidence>
<dbReference type="InterPro" id="IPR036477">
    <property type="entry name" value="Formyl_transf_N_sf"/>
</dbReference>
<dbReference type="PANTHER" id="PTHR43369:SF2">
    <property type="entry name" value="PHOSPHORIBOSYLGLYCINAMIDE FORMYLTRANSFERASE"/>
    <property type="match status" value="1"/>
</dbReference>
<dbReference type="PANTHER" id="PTHR43369">
    <property type="entry name" value="PHOSPHORIBOSYLGLYCINAMIDE FORMYLTRANSFERASE"/>
    <property type="match status" value="1"/>
</dbReference>
<evidence type="ECO:0000259" key="5">
    <source>
        <dbReference type="Pfam" id="PF00551"/>
    </source>
</evidence>
<keyword evidence="7" id="KW-1185">Reference proteome</keyword>
<dbReference type="AlphaFoldDB" id="A0A3B0MT20"/>
<dbReference type="RefSeq" id="WP_183073424.1">
    <property type="nucleotide sequence ID" value="NZ_UIHC01000013.1"/>
</dbReference>
<dbReference type="GO" id="GO:0005829">
    <property type="term" value="C:cytosol"/>
    <property type="evidence" value="ECO:0007669"/>
    <property type="project" value="TreeGrafter"/>
</dbReference>
<dbReference type="EC" id="2.1.2.2" evidence="2"/>
<feature type="domain" description="Formyl transferase N-terminal" evidence="5">
    <location>
        <begin position="87"/>
        <end position="205"/>
    </location>
</feature>
<sequence>MTRRRIVILTGDELRHRYFTRKLAHDGRFDVVLAVCEGAEKGLAARLSRDPDASGLQVRHASARQRAEEDFFAETVEHLPEAEQVLRVPKGDVNTEMVVSRIREAEPDLLVCYGASLVRGTLLDRFDGRFLNVHLGLSPWYRGSGTNIWPLIEGQPHMVGATFMQIDAGIDTGPVLHQIRAELALGDSPHSIGNRLIRQMTQVYADLIAAFDRVTVPDPVQVEGRLYRNADFDAQACRALYDQFDSGLIERALDDPGTDWPVLVENPALGEGQGA</sequence>
<proteinExistence type="predicted"/>
<dbReference type="Gene3D" id="3.40.50.170">
    <property type="entry name" value="Formyl transferase, N-terminal domain"/>
    <property type="match status" value="1"/>
</dbReference>
<protein>
    <recommendedName>
        <fullName evidence="2">phosphoribosylglycinamide formyltransferase 1</fullName>
        <ecNumber evidence="2">2.1.2.2</ecNumber>
    </recommendedName>
</protein>
<evidence type="ECO:0000256" key="3">
    <source>
        <dbReference type="ARBA" id="ARBA00022679"/>
    </source>
</evidence>
<dbReference type="InterPro" id="IPR002376">
    <property type="entry name" value="Formyl_transf_N"/>
</dbReference>
<reference evidence="7" key="1">
    <citation type="submission" date="2018-08" db="EMBL/GenBank/DDBJ databases">
        <authorList>
            <person name="Rodrigo-Torres L."/>
            <person name="Arahal R. D."/>
            <person name="Lucena T."/>
        </authorList>
    </citation>
    <scope>NUCLEOTIDE SEQUENCE [LARGE SCALE GENOMIC DNA]</scope>
    <source>
        <strain evidence="7">CECT 7235</strain>
    </source>
</reference>
<comment type="pathway">
    <text evidence="1">Purine metabolism; IMP biosynthesis via de novo pathway; N(2)-formyl-N(1)-(5-phospho-D-ribosyl)glycinamide from N(1)-(5-phospho-D-ribosyl)glycinamide (10-formyl THF route): step 1/1.</text>
</comment>
<evidence type="ECO:0000313" key="7">
    <source>
        <dbReference type="Proteomes" id="UP000272908"/>
    </source>
</evidence>
<dbReference type="GO" id="GO:0004644">
    <property type="term" value="F:phosphoribosylglycinamide formyltransferase activity"/>
    <property type="evidence" value="ECO:0007669"/>
    <property type="project" value="UniProtKB-EC"/>
</dbReference>